<dbReference type="PROSITE" id="PS50011">
    <property type="entry name" value="PROTEIN_KINASE_DOM"/>
    <property type="match status" value="1"/>
</dbReference>
<name>A0A9W4WPL0_9GLOM</name>
<dbReference type="InterPro" id="IPR000961">
    <property type="entry name" value="AGC-kinase_C"/>
</dbReference>
<dbReference type="PROSITE" id="PS50108">
    <property type="entry name" value="CRIB"/>
    <property type="match status" value="1"/>
</dbReference>
<dbReference type="EC" id="2.7.11.1" evidence="2"/>
<keyword evidence="7 13" id="KW-0547">Nucleotide-binding</keyword>
<evidence type="ECO:0000256" key="11">
    <source>
        <dbReference type="ARBA" id="ARBA00047899"/>
    </source>
</evidence>
<dbReference type="InterPro" id="IPR000095">
    <property type="entry name" value="CRIB_dom"/>
</dbReference>
<evidence type="ECO:0000313" key="19">
    <source>
        <dbReference type="EMBL" id="CAI2176731.1"/>
    </source>
</evidence>
<feature type="region of interest" description="Disordered" evidence="14">
    <location>
        <begin position="985"/>
        <end position="1011"/>
    </location>
</feature>
<keyword evidence="5" id="KW-0808">Transferase</keyword>
<comment type="catalytic activity">
    <reaction evidence="12">
        <text>L-seryl-[protein] + ATP = O-phospho-L-seryl-[protein] + ADP + H(+)</text>
        <dbReference type="Rhea" id="RHEA:17989"/>
        <dbReference type="Rhea" id="RHEA-COMP:9863"/>
        <dbReference type="Rhea" id="RHEA-COMP:11604"/>
        <dbReference type="ChEBI" id="CHEBI:15378"/>
        <dbReference type="ChEBI" id="CHEBI:29999"/>
        <dbReference type="ChEBI" id="CHEBI:30616"/>
        <dbReference type="ChEBI" id="CHEBI:83421"/>
        <dbReference type="ChEBI" id="CHEBI:456216"/>
        <dbReference type="EC" id="2.7.11.1"/>
    </reaction>
</comment>
<evidence type="ECO:0000256" key="7">
    <source>
        <dbReference type="ARBA" id="ARBA00022741"/>
    </source>
</evidence>
<feature type="domain" description="CRIB" evidence="16">
    <location>
        <begin position="384"/>
        <end position="397"/>
    </location>
</feature>
<dbReference type="SUPFAM" id="SSF56112">
    <property type="entry name" value="Protein kinase-like (PK-like)"/>
    <property type="match status" value="1"/>
</dbReference>
<dbReference type="Proteomes" id="UP001153678">
    <property type="component" value="Unassembled WGS sequence"/>
</dbReference>
<feature type="region of interest" description="Disordered" evidence="14">
    <location>
        <begin position="931"/>
        <end position="955"/>
    </location>
</feature>
<dbReference type="PROSITE" id="PS00108">
    <property type="entry name" value="PROTEIN_KINASE_ST"/>
    <property type="match status" value="1"/>
</dbReference>
<comment type="similarity">
    <text evidence="1">Belongs to the protein kinase superfamily. AGC Ser/Thr protein kinase family. DMPK subfamily.</text>
</comment>
<dbReference type="PROSITE" id="PS51285">
    <property type="entry name" value="AGC_KINASE_CTER"/>
    <property type="match status" value="1"/>
</dbReference>
<dbReference type="SUPFAM" id="SSF82109">
    <property type="entry name" value="MIR domain"/>
    <property type="match status" value="2"/>
</dbReference>
<dbReference type="FunFam" id="1.10.510.10:FF:000024">
    <property type="entry name" value="Probable serine/threonine-protein kinase cot-1"/>
    <property type="match status" value="1"/>
</dbReference>
<evidence type="ECO:0000259" key="16">
    <source>
        <dbReference type="PROSITE" id="PS50108"/>
    </source>
</evidence>
<dbReference type="Gene3D" id="2.80.10.50">
    <property type="match status" value="2"/>
</dbReference>
<sequence>MDSSPPKYNGTQNPEEWLKEFRFFCLLRGIQEEHEILELALLKIDNTIPIPKEGISSFSDLSNLLKDHITYTLQCKVAFEELKGIKYNIDMNIVEFIAKFLSLCVNSHVINVQDQKTCLVQACPDDIVRDIFISKIKKLSSMHRVIEIFHDTMTEYKSQIRYGSRVALKHVVTSQYLSHGSKHKPDPLRANLSEVFCSSWKRSDNDVWIVTATYGQNKAPGDPVFFNAMIQLVHEKTREALFGDEGQLNLSGAWVWTLTDPRTNWIVQSHDLLNYDNPDFVMDGDIITLRHNLNKMTLQSHEFKNSAGNQEVIIHGDGQSDIHKSVAINNFPTLTPRAKSPTGNKRNSITSPRFYEILDYVATKMNVPLHFGTFMKRRFNKDDISAPQDFEHIIHTESGEQAAEFLVYLNQNQTLNKFPGDTINYKSFLKQIDGEPAIPDIEINKSGTVIIKNYAKDKLPINDSEFLDQIVPSLTTIEKSVAAKVYFENYFYGILKKPSGRSKRRMQLETELESMKISDQDKREIRQEWLNLESDYMRLLRRKITVNSFQIIKTVGHGAFGVVKLVRDHTTGVTYAMKVMRKADMLKKGQEGHVKAERDILTAAAENSQWIVKLNYSFQDADHLYLVMEYMPGGDLLNLLIEKDIFEEEFAKFYVAEMVLCIEEAHKMGYIHRDVKPDNFLFDGEGHIRLSDFGLATDFHWVHDSQYYEQQRRDLLRKTGVDLETDTLSKAMAKKYRTPKWMDQWSDEDVSDSDVPNTRVLSWRDKHRKKMAFSVVGTNNYMAPEVLRGTGYNRGCDWWSLGVIIFEMLYGYPPFSSKTRHATRQKIVNWRQYLRFPSRPRVSRDVQDLIEHLICEKEDRFGSKMTSSAVKPNGLYMANRKSTVLGLGDASEIKLHPWFKGIDWENLHKKTPPFRPQLSSEIDTRYFEDNIDDNPLAPPGGEVERKPKDPMLRDKHHGKEILRMRKELAFKGYTYKGLPLENQRGGMAERVKRRGSGIKDDRSLRIRSMSL</sequence>
<dbReference type="SMART" id="SM00472">
    <property type="entry name" value="MIR"/>
    <property type="match status" value="3"/>
</dbReference>
<comment type="similarity">
    <text evidence="10">Belongs to the protein kinase superfamily. STE Ser/Thr protein kinase family. COT1 subfamily.</text>
</comment>
<dbReference type="SMART" id="SM00220">
    <property type="entry name" value="S_TKc"/>
    <property type="match status" value="1"/>
</dbReference>
<evidence type="ECO:0000256" key="12">
    <source>
        <dbReference type="ARBA" id="ARBA00048679"/>
    </source>
</evidence>
<keyword evidence="8" id="KW-0418">Kinase</keyword>
<dbReference type="PANTHER" id="PTHR22988">
    <property type="entry name" value="MYOTONIC DYSTROPHY S/T KINASE-RELATED"/>
    <property type="match status" value="1"/>
</dbReference>
<dbReference type="SMART" id="SM00133">
    <property type="entry name" value="S_TK_X"/>
    <property type="match status" value="1"/>
</dbReference>
<dbReference type="InterPro" id="IPR017441">
    <property type="entry name" value="Protein_kinase_ATP_BS"/>
</dbReference>
<dbReference type="CDD" id="cd21742">
    <property type="entry name" value="MobB_NDR_LATS-like"/>
    <property type="match status" value="1"/>
</dbReference>
<accession>A0A9W4WPL0</accession>
<evidence type="ECO:0000259" key="18">
    <source>
        <dbReference type="PROSITE" id="PS51285"/>
    </source>
</evidence>
<dbReference type="GO" id="GO:0007010">
    <property type="term" value="P:cytoskeleton organization"/>
    <property type="evidence" value="ECO:0007669"/>
    <property type="project" value="UniProtKB-ARBA"/>
</dbReference>
<evidence type="ECO:0000259" key="17">
    <source>
        <dbReference type="PROSITE" id="PS50919"/>
    </source>
</evidence>
<evidence type="ECO:0000256" key="2">
    <source>
        <dbReference type="ARBA" id="ARBA00012513"/>
    </source>
</evidence>
<proteinExistence type="inferred from homology"/>
<comment type="caution">
    <text evidence="19">The sequence shown here is derived from an EMBL/GenBank/DDBJ whole genome shotgun (WGS) entry which is preliminary data.</text>
</comment>
<keyword evidence="6" id="KW-0677">Repeat</keyword>
<evidence type="ECO:0000256" key="9">
    <source>
        <dbReference type="ARBA" id="ARBA00022840"/>
    </source>
</evidence>
<dbReference type="FunFam" id="3.30.200.20:FF:000192">
    <property type="entry name" value="Serine/threonine-protein kinase cot-1"/>
    <property type="match status" value="1"/>
</dbReference>
<evidence type="ECO:0000256" key="1">
    <source>
        <dbReference type="ARBA" id="ARBA00005719"/>
    </source>
</evidence>
<evidence type="ECO:0000259" key="15">
    <source>
        <dbReference type="PROSITE" id="PS50011"/>
    </source>
</evidence>
<evidence type="ECO:0000256" key="14">
    <source>
        <dbReference type="SAM" id="MobiDB-lite"/>
    </source>
</evidence>
<dbReference type="AlphaFoldDB" id="A0A9W4WPL0"/>
<dbReference type="CDD" id="cd23263">
    <property type="entry name" value="beta-trefoil_MIR"/>
    <property type="match status" value="1"/>
</dbReference>
<gene>
    <name evidence="19" type="ORF">FWILDA_LOCUS7729</name>
</gene>
<dbReference type="InterPro" id="IPR011009">
    <property type="entry name" value="Kinase-like_dom_sf"/>
</dbReference>
<evidence type="ECO:0000256" key="4">
    <source>
        <dbReference type="ARBA" id="ARBA00022553"/>
    </source>
</evidence>
<comment type="catalytic activity">
    <reaction evidence="11">
        <text>L-threonyl-[protein] + ATP = O-phospho-L-threonyl-[protein] + ADP + H(+)</text>
        <dbReference type="Rhea" id="RHEA:46608"/>
        <dbReference type="Rhea" id="RHEA-COMP:11060"/>
        <dbReference type="Rhea" id="RHEA-COMP:11605"/>
        <dbReference type="ChEBI" id="CHEBI:15378"/>
        <dbReference type="ChEBI" id="CHEBI:30013"/>
        <dbReference type="ChEBI" id="CHEBI:30616"/>
        <dbReference type="ChEBI" id="CHEBI:61977"/>
        <dbReference type="ChEBI" id="CHEBI:456216"/>
        <dbReference type="EC" id="2.7.11.1"/>
    </reaction>
</comment>
<evidence type="ECO:0000256" key="13">
    <source>
        <dbReference type="PROSITE-ProRule" id="PRU10141"/>
    </source>
</evidence>
<evidence type="ECO:0000256" key="5">
    <source>
        <dbReference type="ARBA" id="ARBA00022679"/>
    </source>
</evidence>
<dbReference type="GO" id="GO:0004674">
    <property type="term" value="F:protein serine/threonine kinase activity"/>
    <property type="evidence" value="ECO:0007669"/>
    <property type="project" value="UniProtKB-KW"/>
</dbReference>
<evidence type="ECO:0000256" key="8">
    <source>
        <dbReference type="ARBA" id="ARBA00022777"/>
    </source>
</evidence>
<dbReference type="Gene3D" id="3.30.200.20">
    <property type="entry name" value="Phosphorylase Kinase, domain 1"/>
    <property type="match status" value="1"/>
</dbReference>
<evidence type="ECO:0000256" key="3">
    <source>
        <dbReference type="ARBA" id="ARBA00022527"/>
    </source>
</evidence>
<reference evidence="19" key="1">
    <citation type="submission" date="2022-08" db="EMBL/GenBank/DDBJ databases">
        <authorList>
            <person name="Kallberg Y."/>
            <person name="Tangrot J."/>
            <person name="Rosling A."/>
        </authorList>
    </citation>
    <scope>NUCLEOTIDE SEQUENCE</scope>
    <source>
        <strain evidence="19">Wild A</strain>
    </source>
</reference>
<dbReference type="CDD" id="cd05573">
    <property type="entry name" value="STKc_ROCK_NDR_like"/>
    <property type="match status" value="1"/>
</dbReference>
<dbReference type="EMBL" id="CAMKVN010001548">
    <property type="protein sequence ID" value="CAI2176731.1"/>
    <property type="molecule type" value="Genomic_DNA"/>
</dbReference>
<dbReference type="Pfam" id="PF00069">
    <property type="entry name" value="Pkinase"/>
    <property type="match status" value="2"/>
</dbReference>
<dbReference type="InterPro" id="IPR016093">
    <property type="entry name" value="MIR_motif"/>
</dbReference>
<evidence type="ECO:0000256" key="6">
    <source>
        <dbReference type="ARBA" id="ARBA00022737"/>
    </source>
</evidence>
<protein>
    <recommendedName>
        <fullName evidence="2">non-specific serine/threonine protein kinase</fullName>
        <ecNumber evidence="2">2.7.11.1</ecNumber>
    </recommendedName>
</protein>
<dbReference type="InterPro" id="IPR036300">
    <property type="entry name" value="MIR_dom_sf"/>
</dbReference>
<dbReference type="InterPro" id="IPR050839">
    <property type="entry name" value="Rho-assoc_Ser/Thr_Kinase"/>
</dbReference>
<dbReference type="GO" id="GO:0005524">
    <property type="term" value="F:ATP binding"/>
    <property type="evidence" value="ECO:0007669"/>
    <property type="project" value="UniProtKB-UniRule"/>
</dbReference>
<feature type="domain" description="MIR" evidence="17">
    <location>
        <begin position="157"/>
        <end position="213"/>
    </location>
</feature>
<organism evidence="19 20">
    <name type="scientific">Funneliformis geosporum</name>
    <dbReference type="NCBI Taxonomy" id="1117311"/>
    <lineage>
        <taxon>Eukaryota</taxon>
        <taxon>Fungi</taxon>
        <taxon>Fungi incertae sedis</taxon>
        <taxon>Mucoromycota</taxon>
        <taxon>Glomeromycotina</taxon>
        <taxon>Glomeromycetes</taxon>
        <taxon>Glomerales</taxon>
        <taxon>Glomeraceae</taxon>
        <taxon>Funneliformis</taxon>
    </lineage>
</organism>
<dbReference type="InterPro" id="IPR059233">
    <property type="entry name" value="MobB_NdrA/B/Cbk1"/>
</dbReference>
<dbReference type="InterPro" id="IPR000719">
    <property type="entry name" value="Prot_kinase_dom"/>
</dbReference>
<keyword evidence="20" id="KW-1185">Reference proteome</keyword>
<dbReference type="Gene3D" id="1.10.510.10">
    <property type="entry name" value="Transferase(Phosphotransferase) domain 1"/>
    <property type="match status" value="1"/>
</dbReference>
<evidence type="ECO:0000256" key="10">
    <source>
        <dbReference type="ARBA" id="ARBA00038271"/>
    </source>
</evidence>
<dbReference type="OrthoDB" id="3638488at2759"/>
<evidence type="ECO:0000313" key="20">
    <source>
        <dbReference type="Proteomes" id="UP001153678"/>
    </source>
</evidence>
<dbReference type="InterPro" id="IPR008271">
    <property type="entry name" value="Ser/Thr_kinase_AS"/>
</dbReference>
<dbReference type="PROSITE" id="PS00107">
    <property type="entry name" value="PROTEIN_KINASE_ATP"/>
    <property type="match status" value="1"/>
</dbReference>
<feature type="domain" description="AGC-kinase C-terminal" evidence="18">
    <location>
        <begin position="900"/>
        <end position="985"/>
    </location>
</feature>
<feature type="binding site" evidence="13">
    <location>
        <position position="578"/>
    </location>
    <ligand>
        <name>ATP</name>
        <dbReference type="ChEBI" id="CHEBI:30616"/>
    </ligand>
</feature>
<feature type="domain" description="Protein kinase" evidence="15">
    <location>
        <begin position="549"/>
        <end position="899"/>
    </location>
</feature>
<dbReference type="PANTHER" id="PTHR22988:SF76">
    <property type="entry name" value="CHROMOSOME UNDETERMINED SCAFFOLD_135, WHOLE GENOME SHOTGUN SEQUENCE"/>
    <property type="match status" value="1"/>
</dbReference>
<keyword evidence="9 13" id="KW-0067">ATP-binding</keyword>
<dbReference type="PROSITE" id="PS50919">
    <property type="entry name" value="MIR"/>
    <property type="match status" value="1"/>
</dbReference>
<feature type="compositionally biased region" description="Basic and acidic residues" evidence="14">
    <location>
        <begin position="942"/>
        <end position="955"/>
    </location>
</feature>
<keyword evidence="4" id="KW-0597">Phosphoprotein</keyword>
<keyword evidence="3" id="KW-0723">Serine/threonine-protein kinase</keyword>